<keyword evidence="1" id="KW-0813">Transport</keyword>
<name>A0ABT4D371_9CLOT</name>
<evidence type="ECO:0000313" key="5">
    <source>
        <dbReference type="EMBL" id="MCY6485683.1"/>
    </source>
</evidence>
<evidence type="ECO:0000256" key="3">
    <source>
        <dbReference type="ARBA" id="ARBA00022840"/>
    </source>
</evidence>
<proteinExistence type="predicted"/>
<dbReference type="EMBL" id="JAPQER010000009">
    <property type="protein sequence ID" value="MCY6485683.1"/>
    <property type="molecule type" value="Genomic_DNA"/>
</dbReference>
<dbReference type="InterPro" id="IPR027417">
    <property type="entry name" value="P-loop_NTPase"/>
</dbReference>
<sequence>MSIYQNKKLKQKLKVENIKKRFETVQIIEDISFCVNQNEFVSLLGPSGSGKSTIFNIVSGLLEADSGEVIIDGEKCTGKTGRVSYMYQKDLLLPWKKIIDNTAMPLVLKGEKLSFARKEAAKYFKTFGLEGFEEKYPHQLSGGMRQRAALLRTYMFSKDIMLLDEPFGALDAITRGKMHFWLLNVMENLNSTVVFITHDIEEAIFLSDRIYILSDKPAKIKEEIKVDLPNRKSKDIVTSEAFNIIKRKILNAL</sequence>
<dbReference type="InterPro" id="IPR050166">
    <property type="entry name" value="ABC_transporter_ATP-bind"/>
</dbReference>
<organism evidence="5 6">
    <name type="scientific">Clostridium aestuarii</name>
    <dbReference type="NCBI Taxonomy" id="338193"/>
    <lineage>
        <taxon>Bacteria</taxon>
        <taxon>Bacillati</taxon>
        <taxon>Bacillota</taxon>
        <taxon>Clostridia</taxon>
        <taxon>Eubacteriales</taxon>
        <taxon>Clostridiaceae</taxon>
        <taxon>Clostridium</taxon>
    </lineage>
</organism>
<evidence type="ECO:0000259" key="4">
    <source>
        <dbReference type="PROSITE" id="PS50893"/>
    </source>
</evidence>
<evidence type="ECO:0000256" key="1">
    <source>
        <dbReference type="ARBA" id="ARBA00022448"/>
    </source>
</evidence>
<protein>
    <submittedName>
        <fullName evidence="5">ABC transporter ATP-binding protein</fullName>
    </submittedName>
</protein>
<dbReference type="Pfam" id="PF00005">
    <property type="entry name" value="ABC_tran"/>
    <property type="match status" value="1"/>
</dbReference>
<feature type="domain" description="ABC transporter" evidence="4">
    <location>
        <begin position="13"/>
        <end position="240"/>
    </location>
</feature>
<dbReference type="PANTHER" id="PTHR42788:SF2">
    <property type="entry name" value="ABC TRANSPORTER ATP-BINDING PROTEIN"/>
    <property type="match status" value="1"/>
</dbReference>
<dbReference type="PROSITE" id="PS00211">
    <property type="entry name" value="ABC_TRANSPORTER_1"/>
    <property type="match status" value="1"/>
</dbReference>
<reference evidence="5" key="1">
    <citation type="submission" date="2022-12" db="EMBL/GenBank/DDBJ databases">
        <authorList>
            <person name="Wang J."/>
        </authorList>
    </citation>
    <scope>NUCLEOTIDE SEQUENCE</scope>
    <source>
        <strain evidence="5">HY-45-18</strain>
    </source>
</reference>
<dbReference type="RefSeq" id="WP_268042230.1">
    <property type="nucleotide sequence ID" value="NZ_JAPQER010000009.1"/>
</dbReference>
<dbReference type="SMART" id="SM00382">
    <property type="entry name" value="AAA"/>
    <property type="match status" value="1"/>
</dbReference>
<keyword evidence="2" id="KW-0547">Nucleotide-binding</keyword>
<dbReference type="InterPro" id="IPR003593">
    <property type="entry name" value="AAA+_ATPase"/>
</dbReference>
<comment type="caution">
    <text evidence="5">The sequence shown here is derived from an EMBL/GenBank/DDBJ whole genome shotgun (WGS) entry which is preliminary data.</text>
</comment>
<keyword evidence="3 5" id="KW-0067">ATP-binding</keyword>
<dbReference type="Proteomes" id="UP001078443">
    <property type="component" value="Unassembled WGS sequence"/>
</dbReference>
<dbReference type="Gene3D" id="3.40.50.300">
    <property type="entry name" value="P-loop containing nucleotide triphosphate hydrolases"/>
    <property type="match status" value="1"/>
</dbReference>
<dbReference type="GO" id="GO:0005524">
    <property type="term" value="F:ATP binding"/>
    <property type="evidence" value="ECO:0007669"/>
    <property type="project" value="UniProtKB-KW"/>
</dbReference>
<accession>A0ABT4D371</accession>
<dbReference type="InterPro" id="IPR003439">
    <property type="entry name" value="ABC_transporter-like_ATP-bd"/>
</dbReference>
<keyword evidence="6" id="KW-1185">Reference proteome</keyword>
<dbReference type="CDD" id="cd03293">
    <property type="entry name" value="ABC_NrtD_SsuB_transporters"/>
    <property type="match status" value="1"/>
</dbReference>
<dbReference type="InterPro" id="IPR017871">
    <property type="entry name" value="ABC_transporter-like_CS"/>
</dbReference>
<dbReference type="PANTHER" id="PTHR42788">
    <property type="entry name" value="TAURINE IMPORT ATP-BINDING PROTEIN-RELATED"/>
    <property type="match status" value="1"/>
</dbReference>
<gene>
    <name evidence="5" type="ORF">OW763_15240</name>
</gene>
<dbReference type="SUPFAM" id="SSF52540">
    <property type="entry name" value="P-loop containing nucleoside triphosphate hydrolases"/>
    <property type="match status" value="1"/>
</dbReference>
<dbReference type="PROSITE" id="PS50893">
    <property type="entry name" value="ABC_TRANSPORTER_2"/>
    <property type="match status" value="1"/>
</dbReference>
<evidence type="ECO:0000313" key="6">
    <source>
        <dbReference type="Proteomes" id="UP001078443"/>
    </source>
</evidence>
<evidence type="ECO:0000256" key="2">
    <source>
        <dbReference type="ARBA" id="ARBA00022741"/>
    </source>
</evidence>